<dbReference type="GO" id="GO:0052689">
    <property type="term" value="F:carboxylic ester hydrolase activity"/>
    <property type="evidence" value="ECO:0007669"/>
    <property type="project" value="UniProtKB-ARBA"/>
</dbReference>
<dbReference type="PANTHER" id="PTHR22946">
    <property type="entry name" value="DIENELACTONE HYDROLASE DOMAIN-CONTAINING PROTEIN-RELATED"/>
    <property type="match status" value="1"/>
</dbReference>
<evidence type="ECO:0000313" key="6">
    <source>
        <dbReference type="Proteomes" id="UP001147653"/>
    </source>
</evidence>
<dbReference type="SUPFAM" id="SSF53474">
    <property type="entry name" value="alpha/beta-Hydrolases"/>
    <property type="match status" value="1"/>
</dbReference>
<evidence type="ECO:0000256" key="1">
    <source>
        <dbReference type="ARBA" id="ARBA00008645"/>
    </source>
</evidence>
<dbReference type="InterPro" id="IPR008391">
    <property type="entry name" value="AXE1_dom"/>
</dbReference>
<evidence type="ECO:0000256" key="3">
    <source>
        <dbReference type="SAM" id="SignalP"/>
    </source>
</evidence>
<keyword evidence="2" id="KW-0378">Hydrolase</keyword>
<dbReference type="Pfam" id="PF08530">
    <property type="entry name" value="PepX_C"/>
    <property type="match status" value="1"/>
</dbReference>
<dbReference type="SUPFAM" id="SSF49785">
    <property type="entry name" value="Galactose-binding domain-like"/>
    <property type="match status" value="1"/>
</dbReference>
<gene>
    <name evidence="5" type="ORF">OJ997_24755</name>
</gene>
<proteinExistence type="inferred from homology"/>
<sequence>MRRMLTAAACAAAAWAVVPSVADAAIPQVFTKTASPINCTVQASGQRFCGTGTAQIPSWDGIPLDVAVAFPPAPASGADGPYPVIGIFHGWGGTKLGLTGADVQRALSRGYAVFTMTDRGWGGSCGRLLIADPRCAGKGYIRLMHTAYEVRDAQYALGQLADDGLIEPQKIGATGGSYGGGMSIALGALRNRTLLPDGSYVPWTSPLGKPMAIAATVPEYTWSDLATALNPNGSSLDYVVDAPYLGGGHRVGIQKQAWNTTLYGAGTLLGYYAPMGTDPSADLPGWKALTDTGGPFDGVAAAAAMVAELPSRHSAYGIDDSVPPAPALLANGWNDDLFPVDESIRYYNRVRAKHPSSPISMFHMDFGHSPRAASGSAADRAALATAENAWLDHYVKGVGSEPADARGGVDILTSKCPVAGAGTRYHAPTWAQLAPGELRVTGAAAQTVVAPGTAPSNAFTSGDVCTTTASADNASAATYRTAPATTAYTLAGSPTIVATLDVKGANDMVAARLYDVDGASQRLIARGVQRPLNPGGGPTEQVFQLHPQAWRVEPGHVLKLELLAQDSTYLRTPTGQQSVTVSDLELRLPLVDAPGTDLGGGVSVAAPKAKYLPAGYTLAREYATQTSSTVGGTVPATLALSLGAPATFPTFVPGIDRDYTATTTATVTSSAGDATLTVSDPGHLVNGPFSLPQPLRIELAKSSWSGPTANEPVGVTFKQAIGRTDALRTGTYSRTVTFTLSTTNP</sequence>
<dbReference type="Proteomes" id="UP001147653">
    <property type="component" value="Unassembled WGS sequence"/>
</dbReference>
<dbReference type="RefSeq" id="WP_270027933.1">
    <property type="nucleotide sequence ID" value="NZ_JAPDDP010000055.1"/>
</dbReference>
<dbReference type="AlphaFoldDB" id="A0A9X3SAD9"/>
<dbReference type="InterPro" id="IPR029058">
    <property type="entry name" value="AB_hydrolase_fold"/>
</dbReference>
<feature type="chain" id="PRO_5040997604" evidence="3">
    <location>
        <begin position="25"/>
        <end position="745"/>
    </location>
</feature>
<name>A0A9X3SAD9_9ACTN</name>
<dbReference type="InterPro" id="IPR050261">
    <property type="entry name" value="FrsA_esterase"/>
</dbReference>
<evidence type="ECO:0000313" key="5">
    <source>
        <dbReference type="EMBL" id="MDA0183543.1"/>
    </source>
</evidence>
<evidence type="ECO:0000259" key="4">
    <source>
        <dbReference type="SMART" id="SM00939"/>
    </source>
</evidence>
<dbReference type="Gene3D" id="2.60.120.260">
    <property type="entry name" value="Galactose-binding domain-like"/>
    <property type="match status" value="1"/>
</dbReference>
<dbReference type="InterPro" id="IPR013736">
    <property type="entry name" value="Xaa-Pro_dipept_C"/>
</dbReference>
<dbReference type="InterPro" id="IPR008979">
    <property type="entry name" value="Galactose-bd-like_sf"/>
</dbReference>
<keyword evidence="6" id="KW-1185">Reference proteome</keyword>
<feature type="signal peptide" evidence="3">
    <location>
        <begin position="1"/>
        <end position="24"/>
    </location>
</feature>
<dbReference type="PANTHER" id="PTHR22946:SF9">
    <property type="entry name" value="POLYKETIDE TRANSFERASE AF380"/>
    <property type="match status" value="1"/>
</dbReference>
<dbReference type="Pfam" id="PF05448">
    <property type="entry name" value="AXE1"/>
    <property type="match status" value="1"/>
</dbReference>
<reference evidence="5" key="1">
    <citation type="submission" date="2022-10" db="EMBL/GenBank/DDBJ databases">
        <title>The WGS of Solirubrobacter phytolaccae KCTC 29190.</title>
        <authorList>
            <person name="Jiang Z."/>
        </authorList>
    </citation>
    <scope>NUCLEOTIDE SEQUENCE</scope>
    <source>
        <strain evidence="5">KCTC 29190</strain>
    </source>
</reference>
<accession>A0A9X3SAD9</accession>
<dbReference type="GO" id="GO:0008239">
    <property type="term" value="F:dipeptidyl-peptidase activity"/>
    <property type="evidence" value="ECO:0007669"/>
    <property type="project" value="InterPro"/>
</dbReference>
<dbReference type="SMART" id="SM00939">
    <property type="entry name" value="PepX_C"/>
    <property type="match status" value="1"/>
</dbReference>
<organism evidence="5 6">
    <name type="scientific">Solirubrobacter phytolaccae</name>
    <dbReference type="NCBI Taxonomy" id="1404360"/>
    <lineage>
        <taxon>Bacteria</taxon>
        <taxon>Bacillati</taxon>
        <taxon>Actinomycetota</taxon>
        <taxon>Thermoleophilia</taxon>
        <taxon>Solirubrobacterales</taxon>
        <taxon>Solirubrobacteraceae</taxon>
        <taxon>Solirubrobacter</taxon>
    </lineage>
</organism>
<protein>
    <submittedName>
        <fullName evidence="5">Acetylxylan esterase</fullName>
    </submittedName>
</protein>
<comment type="similarity">
    <text evidence="1">Belongs to the AB hydrolase superfamily.</text>
</comment>
<dbReference type="Gene3D" id="3.40.50.1820">
    <property type="entry name" value="alpha/beta hydrolase"/>
    <property type="match status" value="1"/>
</dbReference>
<feature type="domain" description="Xaa-Pro dipeptidyl-peptidase C-terminal" evidence="4">
    <location>
        <begin position="388"/>
        <end position="589"/>
    </location>
</feature>
<evidence type="ECO:0000256" key="2">
    <source>
        <dbReference type="ARBA" id="ARBA00022801"/>
    </source>
</evidence>
<comment type="caution">
    <text evidence="5">The sequence shown here is derived from an EMBL/GenBank/DDBJ whole genome shotgun (WGS) entry which is preliminary data.</text>
</comment>
<dbReference type="EMBL" id="JAPDDP010000055">
    <property type="protein sequence ID" value="MDA0183543.1"/>
    <property type="molecule type" value="Genomic_DNA"/>
</dbReference>
<keyword evidence="3" id="KW-0732">Signal</keyword>